<comment type="catalytic activity">
    <reaction evidence="27">
        <text>1,2-di-(9Z-octadecenoyl)-sn-glycerol + H2O = 2-(9Z-octadecenoyl)-glycerol + (9Z)-octadecenoate + H(+)</text>
        <dbReference type="Rhea" id="RHEA:38511"/>
        <dbReference type="ChEBI" id="CHEBI:15377"/>
        <dbReference type="ChEBI" id="CHEBI:15378"/>
        <dbReference type="ChEBI" id="CHEBI:30823"/>
        <dbReference type="ChEBI" id="CHEBI:52333"/>
        <dbReference type="ChEBI" id="CHEBI:73990"/>
    </reaction>
    <physiologicalReaction direction="left-to-right" evidence="27">
        <dbReference type="Rhea" id="RHEA:38512"/>
    </physiologicalReaction>
</comment>
<dbReference type="EC" id="3.1.1.5" evidence="7"/>
<evidence type="ECO:0000256" key="8">
    <source>
        <dbReference type="ARBA" id="ARBA00013279"/>
    </source>
</evidence>
<dbReference type="Gene3D" id="2.60.60.20">
    <property type="entry name" value="PLAT/LH2 domain"/>
    <property type="match status" value="1"/>
</dbReference>
<dbReference type="Proteomes" id="UP000886700">
    <property type="component" value="Unplaced"/>
</dbReference>
<evidence type="ECO:0000256" key="2">
    <source>
        <dbReference type="ARBA" id="ARBA00001024"/>
    </source>
</evidence>
<dbReference type="RefSeq" id="XP_040596156.1">
    <property type="nucleotide sequence ID" value="XM_040740222.1"/>
</dbReference>
<feature type="domain" description="PLAT" evidence="34">
    <location>
        <begin position="378"/>
        <end position="512"/>
    </location>
</feature>
<dbReference type="InterPro" id="IPR000734">
    <property type="entry name" value="TAG_lipase"/>
</dbReference>
<evidence type="ECO:0000256" key="14">
    <source>
        <dbReference type="ARBA" id="ARBA00022850"/>
    </source>
</evidence>
<dbReference type="InterPro" id="IPR029058">
    <property type="entry name" value="AB_hydrolase_fold"/>
</dbReference>
<keyword evidence="12" id="KW-0732">Signal</keyword>
<evidence type="ECO:0000256" key="22">
    <source>
        <dbReference type="ARBA" id="ARBA00047643"/>
    </source>
</evidence>
<keyword evidence="15" id="KW-0442">Lipid degradation</keyword>
<keyword evidence="14" id="KW-0345">HDL</keyword>
<evidence type="ECO:0000256" key="16">
    <source>
        <dbReference type="ARBA" id="ARBA00023098"/>
    </source>
</evidence>
<dbReference type="GeneID" id="101831319"/>
<evidence type="ECO:0000256" key="31">
    <source>
        <dbReference type="ARBA" id="ARBA00049531"/>
    </source>
</evidence>
<evidence type="ECO:0000256" key="32">
    <source>
        <dbReference type="PROSITE-ProRule" id="PRU00152"/>
    </source>
</evidence>
<keyword evidence="16" id="KW-0443">Lipid metabolism</keyword>
<evidence type="ECO:0000256" key="6">
    <source>
        <dbReference type="ARBA" id="ARBA00013179"/>
    </source>
</evidence>
<dbReference type="PIRSF" id="PIRSF000865">
    <property type="entry name" value="Lipoprotein_lipase_LIPH"/>
    <property type="match status" value="1"/>
</dbReference>
<evidence type="ECO:0000256" key="29">
    <source>
        <dbReference type="ARBA" id="ARBA00048656"/>
    </source>
</evidence>
<sequence length="525" mass="59075">MFCKQLCRGTLAPEAFISCTCFISFIQYLARTWHTLNRAEASCTGIADRGKPFGRSYEATEARKLVQEAETRFLLFKNGSDRLGCEIRVQHPETLQECGFNTSQPLVMIIHGWSPVTHSQVDGLLENWIWKLVGALKSRPVNVGLVDWVSLAYQHYAVAVRNTRVVGQEVAALLLWLEESVKFSLSEVHLIGYSLGAHVSGFAGSSMGGKRKIGRITGLDPAGPMFEGTSPGDRLSPDDANFVDAIHTFTREHMGLSVGIKQPIAHYDFYPNGGNFQPGCYFLDLYKHIAEHGLNAITQTIKCAHERSVHLFIDSLRHSDQQSIGFQCSDMDSFSQGLCLNCKKGRCNTLGYDIRMDWSGKSKKLFLITQAQAPFRVYHYQFKIQFINQTEKPVEPTFTMSLLGTKGEMKRIPITLGEGIASNKTYSLLITLDKDVGELIMIKFKWENSAVWANVWNTVQTIMPWGVTPHYSGLILKTICVKAGETQQRMTFCPENVDDLQLHPTQEKVFVKCEVNSKRLKRKSR</sequence>
<comment type="catalytic activity">
    <reaction evidence="23">
        <text>1,2-dihexadecanoyl-sn-glycero-3-phosphocholine + H2O = hexadecanoyl-sn-glycero-3-phosphocholine + hexadecanoate + H(+)</text>
        <dbReference type="Rhea" id="RHEA:41384"/>
        <dbReference type="ChEBI" id="CHEBI:7896"/>
        <dbReference type="ChEBI" id="CHEBI:15377"/>
        <dbReference type="ChEBI" id="CHEBI:15378"/>
        <dbReference type="ChEBI" id="CHEBI:64563"/>
        <dbReference type="ChEBI" id="CHEBI:72999"/>
    </reaction>
    <physiologicalReaction direction="left-to-right" evidence="23">
        <dbReference type="Rhea" id="RHEA:41385"/>
    </physiologicalReaction>
</comment>
<dbReference type="PROSITE" id="PS50095">
    <property type="entry name" value="PLAT"/>
    <property type="match status" value="1"/>
</dbReference>
<evidence type="ECO:0000256" key="26">
    <source>
        <dbReference type="ARBA" id="ARBA00048377"/>
    </source>
</evidence>
<evidence type="ECO:0000256" key="28">
    <source>
        <dbReference type="ARBA" id="ARBA00048386"/>
    </source>
</evidence>
<comment type="subunit">
    <text evidence="5">Homodimer.</text>
</comment>
<evidence type="ECO:0000256" key="20">
    <source>
        <dbReference type="ARBA" id="ARBA00031180"/>
    </source>
</evidence>
<dbReference type="EC" id="3.1.1.3" evidence="8"/>
<dbReference type="SMART" id="SM00308">
    <property type="entry name" value="LH2"/>
    <property type="match status" value="1"/>
</dbReference>
<dbReference type="Pfam" id="PF01477">
    <property type="entry name" value="PLAT"/>
    <property type="match status" value="1"/>
</dbReference>
<dbReference type="InterPro" id="IPR001024">
    <property type="entry name" value="PLAT/LH2_dom"/>
</dbReference>
<evidence type="ECO:0000259" key="34">
    <source>
        <dbReference type="PROSITE" id="PS50095"/>
    </source>
</evidence>
<comment type="caution">
    <text evidence="32">Lacks conserved residue(s) required for the propagation of feature annotation.</text>
</comment>
<proteinExistence type="inferred from homology"/>
<evidence type="ECO:0000256" key="12">
    <source>
        <dbReference type="ARBA" id="ARBA00022729"/>
    </source>
</evidence>
<comment type="catalytic activity">
    <reaction evidence="28">
        <text>1,2,3-tri-(9Z-octadecenoyl)-glycerol + H2O = di-(9Z)-octadecenoylglycerol + (9Z)-octadecenoate + H(+)</text>
        <dbReference type="Rhea" id="RHEA:38575"/>
        <dbReference type="ChEBI" id="CHEBI:15377"/>
        <dbReference type="ChEBI" id="CHEBI:15378"/>
        <dbReference type="ChEBI" id="CHEBI:30823"/>
        <dbReference type="ChEBI" id="CHEBI:53753"/>
        <dbReference type="ChEBI" id="CHEBI:75945"/>
    </reaction>
    <physiologicalReaction direction="left-to-right" evidence="28">
        <dbReference type="Rhea" id="RHEA:38576"/>
    </physiologicalReaction>
</comment>
<evidence type="ECO:0000256" key="7">
    <source>
        <dbReference type="ARBA" id="ARBA00013274"/>
    </source>
</evidence>
<keyword evidence="13" id="KW-0378">Hydrolase</keyword>
<evidence type="ECO:0000256" key="3">
    <source>
        <dbReference type="ARBA" id="ARBA00004613"/>
    </source>
</evidence>
<dbReference type="InterPro" id="IPR013818">
    <property type="entry name" value="Lipase"/>
</dbReference>
<dbReference type="InterPro" id="IPR036392">
    <property type="entry name" value="PLAT/LH2_dom_sf"/>
</dbReference>
<evidence type="ECO:0000256" key="24">
    <source>
        <dbReference type="ARBA" id="ARBA00047699"/>
    </source>
</evidence>
<comment type="catalytic activity">
    <reaction evidence="24">
        <text>1,3-di-(9Z-octadecenoyl)-glycerol + H2O = 3-(9Z-octadecenoyl)-sn-glycerol + (9Z)-octadecenoate + H(+)</text>
        <dbReference type="Rhea" id="RHEA:38651"/>
        <dbReference type="ChEBI" id="CHEBI:15377"/>
        <dbReference type="ChEBI" id="CHEBI:15378"/>
        <dbReference type="ChEBI" id="CHEBI:30823"/>
        <dbReference type="ChEBI" id="CHEBI:75735"/>
        <dbReference type="ChEBI" id="CHEBI:75938"/>
    </reaction>
    <physiologicalReaction direction="left-to-right" evidence="24">
        <dbReference type="Rhea" id="RHEA:38652"/>
    </physiologicalReaction>
</comment>
<dbReference type="PANTHER" id="PTHR11610:SF2">
    <property type="entry name" value="HEPATIC TRIACYLGLYCEROL LIPASE"/>
    <property type="match status" value="1"/>
</dbReference>
<protein>
    <recommendedName>
        <fullName evidence="9">Hepatic triacylglycerol lipase</fullName>
        <ecNumber evidence="8">3.1.1.3</ecNumber>
        <ecNumber evidence="6">3.1.1.32</ecNumber>
        <ecNumber evidence="7">3.1.1.5</ecNumber>
    </recommendedName>
    <alternativeName>
        <fullName evidence="19">Lipase member C</fullName>
    </alternativeName>
    <alternativeName>
        <fullName evidence="18">Lysophospholipase</fullName>
    </alternativeName>
    <alternativeName>
        <fullName evidence="20">Phospholipase A1</fullName>
    </alternativeName>
</protein>
<evidence type="ECO:0000256" key="4">
    <source>
        <dbReference type="ARBA" id="ARBA00010701"/>
    </source>
</evidence>
<comment type="catalytic activity">
    <reaction evidence="25">
        <text>1-(9Z-octadecenoyl)-sn-glycero-3-phospho-L-serine + H2O = sn-glycero-3-phospho-L-serine + (9Z)-octadecenoate + H(+)</text>
        <dbReference type="Rhea" id="RHEA:40499"/>
        <dbReference type="ChEBI" id="CHEBI:15377"/>
        <dbReference type="ChEBI" id="CHEBI:15378"/>
        <dbReference type="ChEBI" id="CHEBI:30823"/>
        <dbReference type="ChEBI" id="CHEBI:64765"/>
        <dbReference type="ChEBI" id="CHEBI:74617"/>
    </reaction>
    <physiologicalReaction direction="left-to-right" evidence="25">
        <dbReference type="Rhea" id="RHEA:40500"/>
    </physiologicalReaction>
</comment>
<evidence type="ECO:0000256" key="1">
    <source>
        <dbReference type="ARBA" id="ARBA00000111"/>
    </source>
</evidence>
<keyword evidence="17" id="KW-0325">Glycoprotein</keyword>
<name>A0ABM2X3S3_MESAU</name>
<dbReference type="SUPFAM" id="SSF49723">
    <property type="entry name" value="Lipase/lipooxygenase domain (PLAT/LH2 domain)"/>
    <property type="match status" value="1"/>
</dbReference>
<evidence type="ECO:0000256" key="21">
    <source>
        <dbReference type="ARBA" id="ARBA00045615"/>
    </source>
</evidence>
<dbReference type="SUPFAM" id="SSF53474">
    <property type="entry name" value="alpha/beta-Hydrolases"/>
    <property type="match status" value="1"/>
</dbReference>
<evidence type="ECO:0000256" key="9">
    <source>
        <dbReference type="ARBA" id="ARBA00019624"/>
    </source>
</evidence>
<evidence type="ECO:0000256" key="11">
    <source>
        <dbReference type="ARBA" id="ARBA00022674"/>
    </source>
</evidence>
<comment type="catalytic activity">
    <reaction evidence="2">
        <text>a triacylglycerol + H2O = a diacylglycerol + a fatty acid + H(+)</text>
        <dbReference type="Rhea" id="RHEA:12044"/>
        <dbReference type="ChEBI" id="CHEBI:15377"/>
        <dbReference type="ChEBI" id="CHEBI:15378"/>
        <dbReference type="ChEBI" id="CHEBI:17855"/>
        <dbReference type="ChEBI" id="CHEBI:18035"/>
        <dbReference type="ChEBI" id="CHEBI:28868"/>
        <dbReference type="EC" id="3.1.1.3"/>
    </reaction>
</comment>
<evidence type="ECO:0000256" key="19">
    <source>
        <dbReference type="ARBA" id="ARBA00030539"/>
    </source>
</evidence>
<comment type="catalytic activity">
    <reaction evidence="29">
        <text>1-hexadecanoyl-sn-glycero-3-phosphocholine + H2O = sn-glycerol 3-phosphocholine + hexadecanoate + H(+)</text>
        <dbReference type="Rhea" id="RHEA:40435"/>
        <dbReference type="ChEBI" id="CHEBI:7896"/>
        <dbReference type="ChEBI" id="CHEBI:15377"/>
        <dbReference type="ChEBI" id="CHEBI:15378"/>
        <dbReference type="ChEBI" id="CHEBI:16870"/>
        <dbReference type="ChEBI" id="CHEBI:72998"/>
    </reaction>
    <physiologicalReaction direction="left-to-right" evidence="29">
        <dbReference type="Rhea" id="RHEA:40436"/>
    </physiologicalReaction>
</comment>
<gene>
    <name evidence="36" type="primary">Lipc</name>
</gene>
<dbReference type="InterPro" id="IPR002333">
    <property type="entry name" value="Lipase_hep"/>
</dbReference>
<evidence type="ECO:0000256" key="18">
    <source>
        <dbReference type="ARBA" id="ARBA00029723"/>
    </source>
</evidence>
<keyword evidence="10" id="KW-0964">Secreted</keyword>
<comment type="catalytic activity">
    <reaction evidence="1">
        <text>a 1,2-diacyl-sn-glycero-3-phosphocholine + H2O = a 2-acyl-sn-glycero-3-phosphocholine + a fatty acid + H(+)</text>
        <dbReference type="Rhea" id="RHEA:18689"/>
        <dbReference type="ChEBI" id="CHEBI:15377"/>
        <dbReference type="ChEBI" id="CHEBI:15378"/>
        <dbReference type="ChEBI" id="CHEBI:28868"/>
        <dbReference type="ChEBI" id="CHEBI:57643"/>
        <dbReference type="ChEBI" id="CHEBI:57875"/>
        <dbReference type="EC" id="3.1.1.32"/>
    </reaction>
</comment>
<dbReference type="EC" id="3.1.1.32" evidence="6"/>
<evidence type="ECO:0000313" key="36">
    <source>
        <dbReference type="RefSeq" id="XP_040596156.1"/>
    </source>
</evidence>
<evidence type="ECO:0000256" key="23">
    <source>
        <dbReference type="ARBA" id="ARBA00047668"/>
    </source>
</evidence>
<evidence type="ECO:0000313" key="35">
    <source>
        <dbReference type="Proteomes" id="UP000886700"/>
    </source>
</evidence>
<dbReference type="PRINTS" id="PR00824">
    <property type="entry name" value="HEPLIPASE"/>
</dbReference>
<comment type="function">
    <text evidence="21">Catalyzes the hydrolysis of triglycerides and phospholipids present in circulating plasma lipoproteins, including chylomicrons, intermediate density lipoproteins (IDL), low density lipoproteins (LDL) of large size and high density lipoproteins (HDL), releasing free fatty acids (FFA) and smaller lipoprotein particles. Also exhibits lysophospholipase activity. Can hydrolyze both neutral lipid and phospholipid substrates but shows a greater binding affinity for neutral lipid substrates than phospholipid substrates. In native LDL, preferentially hydrolyzes the phosphatidylcholine species containing polyunsaturated fatty acids at sn-2 position.</text>
</comment>
<comment type="similarity">
    <text evidence="4 33">Belongs to the AB hydrolase superfamily. Lipase family.</text>
</comment>
<comment type="subcellular location">
    <subcellularLocation>
        <location evidence="3">Secreted</location>
    </subcellularLocation>
</comment>
<dbReference type="Pfam" id="PF00151">
    <property type="entry name" value="Lipase"/>
    <property type="match status" value="1"/>
</dbReference>
<dbReference type="InterPro" id="IPR016272">
    <property type="entry name" value="Lipase_LIPH"/>
</dbReference>
<evidence type="ECO:0000256" key="17">
    <source>
        <dbReference type="ARBA" id="ARBA00023180"/>
    </source>
</evidence>
<organism evidence="35 36">
    <name type="scientific">Mesocricetus auratus</name>
    <name type="common">Golden hamster</name>
    <dbReference type="NCBI Taxonomy" id="10036"/>
    <lineage>
        <taxon>Eukaryota</taxon>
        <taxon>Metazoa</taxon>
        <taxon>Chordata</taxon>
        <taxon>Craniata</taxon>
        <taxon>Vertebrata</taxon>
        <taxon>Euteleostomi</taxon>
        <taxon>Mammalia</taxon>
        <taxon>Eutheria</taxon>
        <taxon>Euarchontoglires</taxon>
        <taxon>Glires</taxon>
        <taxon>Rodentia</taxon>
        <taxon>Myomorpha</taxon>
        <taxon>Muroidea</taxon>
        <taxon>Cricetidae</taxon>
        <taxon>Cricetinae</taxon>
        <taxon>Mesocricetus</taxon>
    </lineage>
</organism>
<evidence type="ECO:0000256" key="27">
    <source>
        <dbReference type="ARBA" id="ARBA00048382"/>
    </source>
</evidence>
<evidence type="ECO:0000256" key="33">
    <source>
        <dbReference type="RuleBase" id="RU004262"/>
    </source>
</evidence>
<dbReference type="PANTHER" id="PTHR11610">
    <property type="entry name" value="LIPASE"/>
    <property type="match status" value="1"/>
</dbReference>
<dbReference type="Gene3D" id="3.40.50.1820">
    <property type="entry name" value="alpha/beta hydrolase"/>
    <property type="match status" value="1"/>
</dbReference>
<evidence type="ECO:0000256" key="13">
    <source>
        <dbReference type="ARBA" id="ARBA00022801"/>
    </source>
</evidence>
<comment type="catalytic activity">
    <reaction evidence="26">
        <text>1,2,3-tributanoylglycerol + H2O = dibutanoylglycerol + butanoate + H(+)</text>
        <dbReference type="Rhea" id="RHEA:40475"/>
        <dbReference type="ChEBI" id="CHEBI:15377"/>
        <dbReference type="ChEBI" id="CHEBI:15378"/>
        <dbReference type="ChEBI" id="CHEBI:17968"/>
        <dbReference type="ChEBI" id="CHEBI:35020"/>
        <dbReference type="ChEBI" id="CHEBI:76478"/>
    </reaction>
    <physiologicalReaction direction="left-to-right" evidence="26">
        <dbReference type="Rhea" id="RHEA:40476"/>
    </physiologicalReaction>
</comment>
<dbReference type="InterPro" id="IPR033906">
    <property type="entry name" value="Lipase_N"/>
</dbReference>
<evidence type="ECO:0000256" key="5">
    <source>
        <dbReference type="ARBA" id="ARBA00011738"/>
    </source>
</evidence>
<dbReference type="PRINTS" id="PR00821">
    <property type="entry name" value="TAGLIPASE"/>
</dbReference>
<accession>A0ABM2X3S3</accession>
<evidence type="ECO:0000256" key="10">
    <source>
        <dbReference type="ARBA" id="ARBA00022525"/>
    </source>
</evidence>
<dbReference type="CDD" id="cd01758">
    <property type="entry name" value="PLAT_LPL"/>
    <property type="match status" value="1"/>
</dbReference>
<evidence type="ECO:0000256" key="30">
    <source>
        <dbReference type="ARBA" id="ARBA00049452"/>
    </source>
</evidence>
<dbReference type="CDD" id="cd00707">
    <property type="entry name" value="Pancreat_lipase_like"/>
    <property type="match status" value="1"/>
</dbReference>
<evidence type="ECO:0000256" key="25">
    <source>
        <dbReference type="ARBA" id="ARBA00048284"/>
    </source>
</evidence>
<keyword evidence="35" id="KW-1185">Reference proteome</keyword>
<reference evidence="36" key="1">
    <citation type="submission" date="2025-08" db="UniProtKB">
        <authorList>
            <consortium name="RefSeq"/>
        </authorList>
    </citation>
    <scope>IDENTIFICATION</scope>
    <source>
        <tissue evidence="36">Liver</tissue>
    </source>
</reference>
<comment type="catalytic activity">
    <reaction evidence="22">
        <text>1,2-di-(9Z-octadecenoyl)-sn-glycero-3-phosphocholine + H2O = (9Z-octadecenoyl)-sn-glycero-3-phosphocholine + (9Z)-octadecenoate + H(+)</text>
        <dbReference type="Rhea" id="RHEA:38699"/>
        <dbReference type="ChEBI" id="CHEBI:15377"/>
        <dbReference type="ChEBI" id="CHEBI:15378"/>
        <dbReference type="ChEBI" id="CHEBI:30823"/>
        <dbReference type="ChEBI" id="CHEBI:74669"/>
        <dbReference type="ChEBI" id="CHEBI:76083"/>
    </reaction>
    <physiologicalReaction direction="left-to-right" evidence="22">
        <dbReference type="Rhea" id="RHEA:38700"/>
    </physiologicalReaction>
</comment>
<comment type="catalytic activity">
    <reaction evidence="31">
        <text>a 1-acyl-sn-glycero-3-phosphocholine + H2O = sn-glycerol 3-phosphocholine + a fatty acid + H(+)</text>
        <dbReference type="Rhea" id="RHEA:15177"/>
        <dbReference type="ChEBI" id="CHEBI:15377"/>
        <dbReference type="ChEBI" id="CHEBI:15378"/>
        <dbReference type="ChEBI" id="CHEBI:16870"/>
        <dbReference type="ChEBI" id="CHEBI:28868"/>
        <dbReference type="ChEBI" id="CHEBI:58168"/>
        <dbReference type="EC" id="3.1.1.5"/>
    </reaction>
</comment>
<evidence type="ECO:0000256" key="15">
    <source>
        <dbReference type="ARBA" id="ARBA00022963"/>
    </source>
</evidence>
<comment type="catalytic activity">
    <reaction evidence="30">
        <text>1,2,3-tri-(9Z-octadecenoyl)-glycerol + H2O = 2,3-di-(9Z)-octadecenoyl-sn-glycerol + (9Z)-octadecenoate + H(+)</text>
        <dbReference type="Rhea" id="RHEA:38391"/>
        <dbReference type="ChEBI" id="CHEBI:15377"/>
        <dbReference type="ChEBI" id="CHEBI:15378"/>
        <dbReference type="ChEBI" id="CHEBI:30823"/>
        <dbReference type="ChEBI" id="CHEBI:53753"/>
        <dbReference type="ChEBI" id="CHEBI:75824"/>
    </reaction>
    <physiologicalReaction direction="left-to-right" evidence="30">
        <dbReference type="Rhea" id="RHEA:38392"/>
    </physiologicalReaction>
</comment>
<keyword evidence="11" id="KW-0358">Heparin-binding</keyword>